<evidence type="ECO:0000256" key="1">
    <source>
        <dbReference type="SAM" id="Phobius"/>
    </source>
</evidence>
<evidence type="ECO:0000313" key="2">
    <source>
        <dbReference type="EMBL" id="TDW25989.1"/>
    </source>
</evidence>
<comment type="caution">
    <text evidence="2">The sequence shown here is derived from an EMBL/GenBank/DDBJ whole genome shotgun (WGS) entry which is preliminary data.</text>
</comment>
<organism evidence="2 3">
    <name type="scientific">Breznakia blatticola</name>
    <dbReference type="NCBI Taxonomy" id="1754012"/>
    <lineage>
        <taxon>Bacteria</taxon>
        <taxon>Bacillati</taxon>
        <taxon>Bacillota</taxon>
        <taxon>Erysipelotrichia</taxon>
        <taxon>Erysipelotrichales</taxon>
        <taxon>Erysipelotrichaceae</taxon>
        <taxon>Breznakia</taxon>
    </lineage>
</organism>
<proteinExistence type="predicted"/>
<keyword evidence="1" id="KW-1133">Transmembrane helix</keyword>
<feature type="transmembrane region" description="Helical" evidence="1">
    <location>
        <begin position="60"/>
        <end position="82"/>
    </location>
</feature>
<protein>
    <submittedName>
        <fullName evidence="2">Uncharacterized protein</fullName>
    </submittedName>
</protein>
<reference evidence="2 3" key="1">
    <citation type="submission" date="2019-03" db="EMBL/GenBank/DDBJ databases">
        <title>Genomic Encyclopedia of Type Strains, Phase IV (KMG-IV): sequencing the most valuable type-strain genomes for metagenomic binning, comparative biology and taxonomic classification.</title>
        <authorList>
            <person name="Goeker M."/>
        </authorList>
    </citation>
    <scope>NUCLEOTIDE SEQUENCE [LARGE SCALE GENOMIC DNA]</scope>
    <source>
        <strain evidence="2 3">DSM 28867</strain>
    </source>
</reference>
<keyword evidence="3" id="KW-1185">Reference proteome</keyword>
<dbReference type="AlphaFoldDB" id="A0A4R8A5Q7"/>
<dbReference type="Proteomes" id="UP000294743">
    <property type="component" value="Unassembled WGS sequence"/>
</dbReference>
<accession>A0A4R8A5Q7</accession>
<gene>
    <name evidence="2" type="ORF">EDD63_10210</name>
</gene>
<dbReference type="RefSeq" id="WP_134167509.1">
    <property type="nucleotide sequence ID" value="NZ_SODD01000002.1"/>
</dbReference>
<feature type="transmembrane region" description="Helical" evidence="1">
    <location>
        <begin position="12"/>
        <end position="40"/>
    </location>
</feature>
<dbReference type="EMBL" id="SODD01000002">
    <property type="protein sequence ID" value="TDW25989.1"/>
    <property type="molecule type" value="Genomic_DNA"/>
</dbReference>
<keyword evidence="1" id="KW-0812">Transmembrane</keyword>
<evidence type="ECO:0000313" key="3">
    <source>
        <dbReference type="Proteomes" id="UP000294743"/>
    </source>
</evidence>
<name>A0A4R8A5Q7_9FIRM</name>
<keyword evidence="1" id="KW-0472">Membrane</keyword>
<sequence length="96" mass="10425">MNQVIKKCWIALLAIVVYGGLGIGAIMIVVAAIGILGVSITNMIGITDQPFQFASIHIQGISQILFAIVIAVLLCGLAWVCYKGIQRFQMYRKSVQ</sequence>